<evidence type="ECO:0000256" key="11">
    <source>
        <dbReference type="SAM" id="SignalP"/>
    </source>
</evidence>
<evidence type="ECO:0000256" key="4">
    <source>
        <dbReference type="ARBA" id="ARBA00022692"/>
    </source>
</evidence>
<evidence type="ECO:0000313" key="14">
    <source>
        <dbReference type="Proteomes" id="UP000326924"/>
    </source>
</evidence>
<evidence type="ECO:0000256" key="1">
    <source>
        <dbReference type="ARBA" id="ARBA00004115"/>
    </source>
</evidence>
<gene>
    <name evidence="13" type="ORF">FN846DRAFT_942776</name>
</gene>
<feature type="chain" id="PRO_5023829898" description="Protein BIG1" evidence="11">
    <location>
        <begin position="19"/>
        <end position="296"/>
    </location>
</feature>
<feature type="signal peptide" evidence="11">
    <location>
        <begin position="1"/>
        <end position="18"/>
    </location>
</feature>
<dbReference type="GO" id="GO:0005789">
    <property type="term" value="C:endoplasmic reticulum membrane"/>
    <property type="evidence" value="ECO:0007669"/>
    <property type="project" value="UniProtKB-SubCell"/>
</dbReference>
<keyword evidence="9" id="KW-0961">Cell wall biogenesis/degradation</keyword>
<dbReference type="GO" id="GO:0071555">
    <property type="term" value="P:cell wall organization"/>
    <property type="evidence" value="ECO:0007669"/>
    <property type="project" value="UniProtKB-KW"/>
</dbReference>
<evidence type="ECO:0000256" key="10">
    <source>
        <dbReference type="SAM" id="Phobius"/>
    </source>
</evidence>
<dbReference type="OrthoDB" id="9985059at2759"/>
<comment type="caution">
    <text evidence="13">The sequence shown here is derived from an EMBL/GenBank/DDBJ whole genome shotgun (WGS) entry which is preliminary data.</text>
</comment>
<feature type="transmembrane region" description="Helical" evidence="10">
    <location>
        <begin position="251"/>
        <end position="276"/>
    </location>
</feature>
<dbReference type="PANTHER" id="PTHR28285">
    <property type="entry name" value="PROTEIN BIG1"/>
    <property type="match status" value="1"/>
</dbReference>
<name>A0A5J5F1G6_9PEZI</name>
<keyword evidence="4 10" id="KW-0812">Transmembrane</keyword>
<sequence length="296" mass="31788">MPRSHHLLLLALSSLASAFSDTSPYILLSPHSSIPAAARDQSFLPSSQFLNTARDVIKKCDADAYVIVSQPGVHIEDFAAAGVHMKDLVQEVGRKAWVADFVYADSQRADMGGVVEALQELAVGGCNAVVEGVDAKTATFKPFDGTRPRVVRVDFEALPAAAKARSHTLERHDAFLHSVLDLLPTRRFVLVFASSPISAPLTSSPAAPHKQAALELRSIEEKVVVLEKGGRNETNVGGLFHKYQFFTTPILMGYVAVTVMLVILYVGLSAISSVGVSYGSFDKEMGPAAQAAKKQQ</sequence>
<keyword evidence="5 11" id="KW-0732">Signal</keyword>
<evidence type="ECO:0000313" key="13">
    <source>
        <dbReference type="EMBL" id="KAA8909307.1"/>
    </source>
</evidence>
<accession>A0A5J5F1G6</accession>
<dbReference type="InterPro" id="IPR037654">
    <property type="entry name" value="Big1"/>
</dbReference>
<evidence type="ECO:0000256" key="9">
    <source>
        <dbReference type="ARBA" id="ARBA00023316"/>
    </source>
</evidence>
<dbReference type="EMBL" id="VXIS01000059">
    <property type="protein sequence ID" value="KAA8909307.1"/>
    <property type="molecule type" value="Genomic_DNA"/>
</dbReference>
<dbReference type="Pfam" id="PF20520">
    <property type="entry name" value="Ac45-VOA1_TM"/>
    <property type="match status" value="1"/>
</dbReference>
<reference evidence="13 14" key="1">
    <citation type="submission" date="2019-09" db="EMBL/GenBank/DDBJ databases">
        <title>Draft genome of the ectomycorrhizal ascomycete Sphaerosporella brunnea.</title>
        <authorList>
            <consortium name="DOE Joint Genome Institute"/>
            <person name="Benucci G.M."/>
            <person name="Marozzi G."/>
            <person name="Antonielli L."/>
            <person name="Sanchez S."/>
            <person name="Marco P."/>
            <person name="Wang X."/>
            <person name="Falini L.B."/>
            <person name="Barry K."/>
            <person name="Haridas S."/>
            <person name="Lipzen A."/>
            <person name="Labutti K."/>
            <person name="Grigoriev I.V."/>
            <person name="Murat C."/>
            <person name="Martin F."/>
            <person name="Albertini E."/>
            <person name="Donnini D."/>
            <person name="Bonito G."/>
        </authorList>
    </citation>
    <scope>NUCLEOTIDE SEQUENCE [LARGE SCALE GENOMIC DNA]</scope>
    <source>
        <strain evidence="13 14">Sb_GMNB300</strain>
    </source>
</reference>
<comment type="subcellular location">
    <subcellularLocation>
        <location evidence="1">Endoplasmic reticulum membrane</location>
        <topology evidence="1">Single-pass type I membrane protein</topology>
    </subcellularLocation>
</comment>
<dbReference type="Proteomes" id="UP000326924">
    <property type="component" value="Unassembled WGS sequence"/>
</dbReference>
<comment type="similarity">
    <text evidence="2">Belongs to the BIG1 family.</text>
</comment>
<evidence type="ECO:0000256" key="8">
    <source>
        <dbReference type="ARBA" id="ARBA00023136"/>
    </source>
</evidence>
<proteinExistence type="inferred from homology"/>
<dbReference type="InterPro" id="IPR046756">
    <property type="entry name" value="VAS1/VOA1_TM"/>
</dbReference>
<keyword evidence="6" id="KW-0256">Endoplasmic reticulum</keyword>
<evidence type="ECO:0000256" key="3">
    <source>
        <dbReference type="ARBA" id="ARBA00022089"/>
    </source>
</evidence>
<feature type="domain" description="V-type proton ATPase subunit S1/VOA1 transmembrane" evidence="12">
    <location>
        <begin position="244"/>
        <end position="283"/>
    </location>
</feature>
<dbReference type="InParanoid" id="A0A5J5F1G6"/>
<keyword evidence="7 10" id="KW-1133">Transmembrane helix</keyword>
<protein>
    <recommendedName>
        <fullName evidence="3">Protein BIG1</fullName>
    </recommendedName>
</protein>
<dbReference type="GO" id="GO:0006078">
    <property type="term" value="P:(1-&gt;6)-beta-D-glucan biosynthetic process"/>
    <property type="evidence" value="ECO:0007669"/>
    <property type="project" value="TreeGrafter"/>
</dbReference>
<dbReference type="PANTHER" id="PTHR28285:SF1">
    <property type="entry name" value="PROTEIN BIG1"/>
    <property type="match status" value="1"/>
</dbReference>
<dbReference type="AlphaFoldDB" id="A0A5J5F1G6"/>
<keyword evidence="14" id="KW-1185">Reference proteome</keyword>
<evidence type="ECO:0000256" key="6">
    <source>
        <dbReference type="ARBA" id="ARBA00022824"/>
    </source>
</evidence>
<evidence type="ECO:0000256" key="5">
    <source>
        <dbReference type="ARBA" id="ARBA00022729"/>
    </source>
</evidence>
<organism evidence="13 14">
    <name type="scientific">Sphaerosporella brunnea</name>
    <dbReference type="NCBI Taxonomy" id="1250544"/>
    <lineage>
        <taxon>Eukaryota</taxon>
        <taxon>Fungi</taxon>
        <taxon>Dikarya</taxon>
        <taxon>Ascomycota</taxon>
        <taxon>Pezizomycotina</taxon>
        <taxon>Pezizomycetes</taxon>
        <taxon>Pezizales</taxon>
        <taxon>Pyronemataceae</taxon>
        <taxon>Sphaerosporella</taxon>
    </lineage>
</organism>
<evidence type="ECO:0000259" key="12">
    <source>
        <dbReference type="Pfam" id="PF20520"/>
    </source>
</evidence>
<dbReference type="GO" id="GO:0009272">
    <property type="term" value="P:fungal-type cell wall biogenesis"/>
    <property type="evidence" value="ECO:0007669"/>
    <property type="project" value="TreeGrafter"/>
</dbReference>
<keyword evidence="8 10" id="KW-0472">Membrane</keyword>
<evidence type="ECO:0000256" key="2">
    <source>
        <dbReference type="ARBA" id="ARBA00008203"/>
    </source>
</evidence>
<evidence type="ECO:0000256" key="7">
    <source>
        <dbReference type="ARBA" id="ARBA00022989"/>
    </source>
</evidence>
<dbReference type="FunCoup" id="A0A5J5F1G6">
    <property type="interactions" value="13"/>
</dbReference>